<proteinExistence type="predicted"/>
<comment type="caution">
    <text evidence="2">The sequence shown here is derived from an EMBL/GenBank/DDBJ whole genome shotgun (WGS) entry which is preliminary data.</text>
</comment>
<evidence type="ECO:0000313" key="2">
    <source>
        <dbReference type="EMBL" id="MFF5292583.1"/>
    </source>
</evidence>
<evidence type="ECO:0000256" key="1">
    <source>
        <dbReference type="SAM" id="Phobius"/>
    </source>
</evidence>
<evidence type="ECO:0000313" key="3">
    <source>
        <dbReference type="Proteomes" id="UP001602245"/>
    </source>
</evidence>
<accession>A0ABW6WHU9</accession>
<feature type="transmembrane region" description="Helical" evidence="1">
    <location>
        <begin position="29"/>
        <end position="53"/>
    </location>
</feature>
<sequence length="54" mass="5782">MALYRDPRDRRVFVPKPGGGLALNFGHPVAWVILVCTTIIPLVIVAAVTIAVIA</sequence>
<keyword evidence="1" id="KW-1133">Transmembrane helix</keyword>
<keyword evidence="1" id="KW-0472">Membrane</keyword>
<gene>
    <name evidence="2" type="ORF">ACFY35_24330</name>
</gene>
<dbReference type="EMBL" id="JBIAZU010000004">
    <property type="protein sequence ID" value="MFF5292583.1"/>
    <property type="molecule type" value="Genomic_DNA"/>
</dbReference>
<protein>
    <submittedName>
        <fullName evidence="2">Peptide ABC transporter substrate-binding protein</fullName>
    </submittedName>
</protein>
<organism evidence="2 3">
    <name type="scientific">Paractinoplanes globisporus</name>
    <dbReference type="NCBI Taxonomy" id="113565"/>
    <lineage>
        <taxon>Bacteria</taxon>
        <taxon>Bacillati</taxon>
        <taxon>Actinomycetota</taxon>
        <taxon>Actinomycetes</taxon>
        <taxon>Micromonosporales</taxon>
        <taxon>Micromonosporaceae</taxon>
        <taxon>Paractinoplanes</taxon>
    </lineage>
</organism>
<dbReference type="Proteomes" id="UP001602245">
    <property type="component" value="Unassembled WGS sequence"/>
</dbReference>
<reference evidence="2 3" key="1">
    <citation type="submission" date="2024-10" db="EMBL/GenBank/DDBJ databases">
        <title>The Natural Products Discovery Center: Release of the First 8490 Sequenced Strains for Exploring Actinobacteria Biosynthetic Diversity.</title>
        <authorList>
            <person name="Kalkreuter E."/>
            <person name="Kautsar S.A."/>
            <person name="Yang D."/>
            <person name="Bader C.D."/>
            <person name="Teijaro C.N."/>
            <person name="Fluegel L."/>
            <person name="Davis C.M."/>
            <person name="Simpson J.R."/>
            <person name="Lauterbach L."/>
            <person name="Steele A.D."/>
            <person name="Gui C."/>
            <person name="Meng S."/>
            <person name="Li G."/>
            <person name="Viehrig K."/>
            <person name="Ye F."/>
            <person name="Su P."/>
            <person name="Kiefer A.F."/>
            <person name="Nichols A."/>
            <person name="Cepeda A.J."/>
            <person name="Yan W."/>
            <person name="Fan B."/>
            <person name="Jiang Y."/>
            <person name="Adhikari A."/>
            <person name="Zheng C.-J."/>
            <person name="Schuster L."/>
            <person name="Cowan T.M."/>
            <person name="Smanski M.J."/>
            <person name="Chevrette M.G."/>
            <person name="De Carvalho L.P.S."/>
            <person name="Shen B."/>
        </authorList>
    </citation>
    <scope>NUCLEOTIDE SEQUENCE [LARGE SCALE GENOMIC DNA]</scope>
    <source>
        <strain evidence="2 3">NPDC000087</strain>
    </source>
</reference>
<name>A0ABW6WHU9_9ACTN</name>
<keyword evidence="3" id="KW-1185">Reference proteome</keyword>
<dbReference type="RefSeq" id="WP_020512069.1">
    <property type="nucleotide sequence ID" value="NZ_JBIAZU010000004.1"/>
</dbReference>
<keyword evidence="1" id="KW-0812">Transmembrane</keyword>